<organism evidence="4 5">
    <name type="scientific">Trypanosoma vivax (strain Y486)</name>
    <dbReference type="NCBI Taxonomy" id="1055687"/>
    <lineage>
        <taxon>Eukaryota</taxon>
        <taxon>Discoba</taxon>
        <taxon>Euglenozoa</taxon>
        <taxon>Kinetoplastea</taxon>
        <taxon>Metakinetoplastina</taxon>
        <taxon>Trypanosomatida</taxon>
        <taxon>Trypanosomatidae</taxon>
        <taxon>Trypanosoma</taxon>
        <taxon>Duttonella</taxon>
    </lineage>
</organism>
<name>F9WTE5_TRYVY</name>
<evidence type="ECO:0000313" key="5">
    <source>
        <dbReference type="Proteomes" id="UP000009027"/>
    </source>
</evidence>
<protein>
    <recommendedName>
        <fullName evidence="6">Trypanosome variant surface glycoprotein A-type N-terminal domain-containing protein</fullName>
    </recommendedName>
</protein>
<dbReference type="Gene3D" id="3.90.150.10">
    <property type="entry name" value="Variant Surface Glycoprotein, subunit A domain 1"/>
    <property type="match status" value="1"/>
</dbReference>
<keyword evidence="5" id="KW-1185">Reference proteome</keyword>
<gene>
    <name evidence="4" type="ORF">TvY486_0037160</name>
</gene>
<feature type="compositionally biased region" description="Polar residues" evidence="2">
    <location>
        <begin position="381"/>
        <end position="399"/>
    </location>
</feature>
<feature type="chain" id="PRO_5003395075" description="Trypanosome variant surface glycoprotein A-type N-terminal domain-containing protein" evidence="3">
    <location>
        <begin position="22"/>
        <end position="449"/>
    </location>
</feature>
<dbReference type="AlphaFoldDB" id="F9WTE5"/>
<evidence type="ECO:0000256" key="1">
    <source>
        <dbReference type="SAM" id="Coils"/>
    </source>
</evidence>
<dbReference type="VEuPathDB" id="TriTrypDB:TvY486_0037160"/>
<dbReference type="SUPFAM" id="SSF58087">
    <property type="entry name" value="Variant surface glycoprotein (N-terminal domain)"/>
    <property type="match status" value="1"/>
</dbReference>
<dbReference type="EMBL" id="CAEX01006402">
    <property type="protein sequence ID" value="CCD20838.1"/>
    <property type="molecule type" value="Genomic_DNA"/>
</dbReference>
<feature type="coiled-coil region" evidence="1">
    <location>
        <begin position="92"/>
        <end position="119"/>
    </location>
</feature>
<proteinExistence type="predicted"/>
<sequence length="449" mass="47140">MRVTTLVFAATIAATATCCRANEYAVQTQKAGKACDLSGALKTAAKEAVEHASRSHALALAAEARVSALMRWNFAQRGTDGNGATGEVAKAKAHIEATLQQAKSKATEARGEAERTLNAAVTLARKAQVQAGKIDGMVDMLATWNSGRQTTSNGTAMCLADSVTSVQKWTGRNSATGKRDTAARLLKACGYDWEPGKEQPPENKDLAETAATVVADLANTGTSGRTAVPNTVQSTDDDTCPLFYGPTTGYGIWLDAANKPYVRLGGLWALKGTGSGLKISLEGKTGRDTMTVPASDEPVSNNAAAHPVIAKLVEEQQAMKGALAGRQGVDAKVAECHRLLDTNTTNEGTPSATGKNVEAWLAWISTNAGPWTNAKVKRTSPRQASSRTQSAEASNTQNSAEEETGRGTQGNKETPNAETRSADGGRSKTQHRDTRAATGVAALWVAQRQ</sequence>
<accession>F9WTE5</accession>
<keyword evidence="3" id="KW-0732">Signal</keyword>
<feature type="compositionally biased region" description="Basic and acidic residues" evidence="2">
    <location>
        <begin position="420"/>
        <end position="435"/>
    </location>
</feature>
<evidence type="ECO:0000256" key="3">
    <source>
        <dbReference type="SAM" id="SignalP"/>
    </source>
</evidence>
<reference evidence="4 5" key="1">
    <citation type="journal article" date="2012" name="Proc. Natl. Acad. Sci. U.S.A.">
        <title>Antigenic diversity is generated by distinct evolutionary mechanisms in African trypanosome species.</title>
        <authorList>
            <person name="Jackson A.P."/>
            <person name="Berry A."/>
            <person name="Aslett M."/>
            <person name="Allison H.C."/>
            <person name="Burton P."/>
            <person name="Vavrova-Anderson J."/>
            <person name="Brown R."/>
            <person name="Browne H."/>
            <person name="Corton N."/>
            <person name="Hauser H."/>
            <person name="Gamble J."/>
            <person name="Gilderthorp R."/>
            <person name="Marcello L."/>
            <person name="McQuillan J."/>
            <person name="Otto T.D."/>
            <person name="Quail M.A."/>
            <person name="Sanders M.J."/>
            <person name="van Tonder A."/>
            <person name="Ginger M.L."/>
            <person name="Field M.C."/>
            <person name="Barry J.D."/>
            <person name="Hertz-Fowler C."/>
            <person name="Berriman M."/>
        </authorList>
    </citation>
    <scope>NUCLEOTIDE SEQUENCE</scope>
    <source>
        <strain evidence="4 5">Y486</strain>
    </source>
</reference>
<feature type="signal peptide" evidence="3">
    <location>
        <begin position="1"/>
        <end position="21"/>
    </location>
</feature>
<evidence type="ECO:0000256" key="2">
    <source>
        <dbReference type="SAM" id="MobiDB-lite"/>
    </source>
</evidence>
<evidence type="ECO:0000313" key="4">
    <source>
        <dbReference type="EMBL" id="CCD20838.1"/>
    </source>
</evidence>
<evidence type="ECO:0008006" key="6">
    <source>
        <dbReference type="Google" id="ProtNLM"/>
    </source>
</evidence>
<keyword evidence="1" id="KW-0175">Coiled coil</keyword>
<dbReference type="Proteomes" id="UP000009027">
    <property type="component" value="Unassembled WGS sequence"/>
</dbReference>
<feature type="compositionally biased region" description="Polar residues" evidence="2">
    <location>
        <begin position="409"/>
        <end position="419"/>
    </location>
</feature>
<feature type="region of interest" description="Disordered" evidence="2">
    <location>
        <begin position="372"/>
        <end position="449"/>
    </location>
</feature>